<dbReference type="GO" id="GO:0004553">
    <property type="term" value="F:hydrolase activity, hydrolyzing O-glycosyl compounds"/>
    <property type="evidence" value="ECO:0007669"/>
    <property type="project" value="InterPro"/>
</dbReference>
<dbReference type="SUPFAM" id="SSF51445">
    <property type="entry name" value="(Trans)glycosidases"/>
    <property type="match status" value="1"/>
</dbReference>
<dbReference type="EMBL" id="LWCA01000501">
    <property type="protein sequence ID" value="OAF68165.1"/>
    <property type="molecule type" value="Genomic_DNA"/>
</dbReference>
<name>A0A177B1M4_9BILA</name>
<sequence length="933" mass="109716">MIGKKNTDDALLLKCIKVQQQYRHHESDYENILDLQNTLIYQNGELFIKRWQMANLRNDISYILNLNNPEKTELNVLLPFIPGQPKRSNSTTTSFSDETETIIVDKKKKKFTKIFKFNQKEQEPIQTPSYLLMIKRYNRHKKRKLKKIHLINGSNEKTIIEIFQILFRVPKILAYILNKAENCIPLSRVTVLLSQVVNTIYGCGYDSDDYQSLFNFTNTVIMHEIKYQANMQNYLFPNFLVFDKVIDIVKFKPHTFSLLLIKYSFIHFVNTSIPCRKWVNCVLSPIWKSTVLSMYTFIDKRISKQCKNDVSTQLASITNKLTNQKDTWYYFQKLVMIIGDGLIRHSHHIPIELVKILQSIYHTLIDSKAYKLNDSQVKRIIYSFFYDLFICDAIRRPNKYFFFELVFNHVQMSNLCYIGNKISSFYTQFTSHDGKFEVKKDVSNEKPDKYEERETKQENNNDTEHMTDIVNFITDHIMNVDLNQFSSSDTGYEPTFFSRNCTIVTKNIMNNLMDVIKNYISNTELIIDAIKKSDDVSHDLSQLTRLSNCINAIKFLDEEEDFPTGNDDLRVYNVTTNPRIYNGTKTICIKNTESYVIQKMADEKKNENIQELISETPPSYIANAIRSQMFGVSMTGSDICGFLGNATPELCLRWTQVGIFYTFMRNHNSINSRDQDPATFDDDYVELFKKSINLRTRLIPYIYSSLIKMNKKSVPVIRSLFHDYSNDNQVYDINFQFMFGSHLLVSPYIYPQSQEYKIYIPKGQFYQYDTNDLQVYHEGVYQYLNNSLDYIDMKVLAGSILMILEDHQWKLNTWDIEMQIYCDENYNAYTVYNWQNDYICDEDGVNCDEVEIIVEKEENTIKITKNGNTTSKTPFLKSIQLVDQCIKSKNKNLISVTLDGKEIKYQLTENRPMKIIFDWKFTLSEHLIKLNFN</sequence>
<keyword evidence="2" id="KW-0326">Glycosidase</keyword>
<evidence type="ECO:0000256" key="2">
    <source>
        <dbReference type="RuleBase" id="RU361185"/>
    </source>
</evidence>
<dbReference type="AlphaFoldDB" id="A0A177B1M4"/>
<evidence type="ECO:0000313" key="6">
    <source>
        <dbReference type="Proteomes" id="UP000078046"/>
    </source>
</evidence>
<dbReference type="Gene3D" id="3.20.20.80">
    <property type="entry name" value="Glycosidases"/>
    <property type="match status" value="1"/>
</dbReference>
<dbReference type="Gene3D" id="1.10.506.10">
    <property type="entry name" value="GTPase Activation - p120gap, domain 1"/>
    <property type="match status" value="1"/>
</dbReference>
<keyword evidence="6" id="KW-1185">Reference proteome</keyword>
<organism evidence="5 6">
    <name type="scientific">Intoshia linei</name>
    <dbReference type="NCBI Taxonomy" id="1819745"/>
    <lineage>
        <taxon>Eukaryota</taxon>
        <taxon>Metazoa</taxon>
        <taxon>Spiralia</taxon>
        <taxon>Lophotrochozoa</taxon>
        <taxon>Mesozoa</taxon>
        <taxon>Orthonectida</taxon>
        <taxon>Rhopaluridae</taxon>
        <taxon>Intoshia</taxon>
    </lineage>
</organism>
<dbReference type="InterPro" id="IPR048395">
    <property type="entry name" value="Glyco_hydro_31_C"/>
</dbReference>
<dbReference type="OrthoDB" id="5839090at2759"/>
<evidence type="ECO:0000313" key="5">
    <source>
        <dbReference type="EMBL" id="OAF68165.1"/>
    </source>
</evidence>
<dbReference type="InterPro" id="IPR013780">
    <property type="entry name" value="Glyco_hydro_b"/>
</dbReference>
<dbReference type="InterPro" id="IPR008936">
    <property type="entry name" value="Rho_GTPase_activation_prot"/>
</dbReference>
<protein>
    <submittedName>
        <fullName evidence="5">Uncharacterized protein</fullName>
    </submittedName>
</protein>
<accession>A0A177B1M4</accession>
<dbReference type="PANTHER" id="PTHR22762">
    <property type="entry name" value="ALPHA-GLUCOSIDASE"/>
    <property type="match status" value="1"/>
</dbReference>
<comment type="similarity">
    <text evidence="1 2">Belongs to the glycosyl hydrolase 31 family.</text>
</comment>
<dbReference type="Pfam" id="PF21365">
    <property type="entry name" value="Glyco_hydro_31_3rd"/>
    <property type="match status" value="1"/>
</dbReference>
<dbReference type="GO" id="GO:0005975">
    <property type="term" value="P:carbohydrate metabolic process"/>
    <property type="evidence" value="ECO:0007669"/>
    <property type="project" value="InterPro"/>
</dbReference>
<dbReference type="Proteomes" id="UP000078046">
    <property type="component" value="Unassembled WGS sequence"/>
</dbReference>
<dbReference type="PANTHER" id="PTHR22762:SF133">
    <property type="entry name" value="P-TYPE DOMAIN-CONTAINING PROTEIN"/>
    <property type="match status" value="1"/>
</dbReference>
<dbReference type="SUPFAM" id="SSF51011">
    <property type="entry name" value="Glycosyl hydrolase domain"/>
    <property type="match status" value="1"/>
</dbReference>
<reference evidence="5 6" key="1">
    <citation type="submission" date="2016-04" db="EMBL/GenBank/DDBJ databases">
        <title>The genome of Intoshia linei affirms orthonectids as highly simplified spiralians.</title>
        <authorList>
            <person name="Mikhailov K.V."/>
            <person name="Slusarev G.S."/>
            <person name="Nikitin M.A."/>
            <person name="Logacheva M.D."/>
            <person name="Penin A."/>
            <person name="Aleoshin V."/>
            <person name="Panchin Y.V."/>
        </authorList>
    </citation>
    <scope>NUCLEOTIDE SEQUENCE [LARGE SCALE GENOMIC DNA]</scope>
    <source>
        <strain evidence="5">Intl2013</strain>
        <tissue evidence="5">Whole animal</tissue>
    </source>
</reference>
<dbReference type="InterPro" id="IPR000322">
    <property type="entry name" value="Glyco_hydro_31_TIM"/>
</dbReference>
<evidence type="ECO:0000256" key="1">
    <source>
        <dbReference type="ARBA" id="ARBA00007806"/>
    </source>
</evidence>
<evidence type="ECO:0000259" key="3">
    <source>
        <dbReference type="Pfam" id="PF01055"/>
    </source>
</evidence>
<comment type="caution">
    <text evidence="5">The sequence shown here is derived from an EMBL/GenBank/DDBJ whole genome shotgun (WGS) entry which is preliminary data.</text>
</comment>
<feature type="domain" description="Glycoside hydrolase family 31 TIM barrel" evidence="3">
    <location>
        <begin position="621"/>
        <end position="704"/>
    </location>
</feature>
<dbReference type="Gene3D" id="2.60.40.1180">
    <property type="entry name" value="Golgi alpha-mannosidase II"/>
    <property type="match status" value="1"/>
</dbReference>
<dbReference type="Pfam" id="PF01055">
    <property type="entry name" value="Glyco_hydro_31_2nd"/>
    <property type="match status" value="1"/>
</dbReference>
<evidence type="ECO:0000259" key="4">
    <source>
        <dbReference type="Pfam" id="PF21365"/>
    </source>
</evidence>
<dbReference type="InterPro" id="IPR017853">
    <property type="entry name" value="GH"/>
</dbReference>
<proteinExistence type="inferred from homology"/>
<gene>
    <name evidence="5" type="ORF">A3Q56_04033</name>
</gene>
<feature type="domain" description="Glycosyl hydrolase family 31 C-terminal" evidence="4">
    <location>
        <begin position="714"/>
        <end position="801"/>
    </location>
</feature>
<keyword evidence="2" id="KW-0378">Hydrolase</keyword>